<keyword evidence="1" id="KW-1133">Transmembrane helix</keyword>
<proteinExistence type="predicted"/>
<dbReference type="STRING" id="83449.BON30_25595"/>
<keyword evidence="1" id="KW-0472">Membrane</keyword>
<feature type="transmembrane region" description="Helical" evidence="1">
    <location>
        <begin position="160"/>
        <end position="184"/>
    </location>
</feature>
<dbReference type="GO" id="GO:0005886">
    <property type="term" value="C:plasma membrane"/>
    <property type="evidence" value="ECO:0007669"/>
    <property type="project" value="TreeGrafter"/>
</dbReference>
<gene>
    <name evidence="2" type="ORF">BON30_25595</name>
</gene>
<sequence length="194" mass="20193">MAITGSSIDSRTTPQRNTSGLWGGPFVMGLLLSLLGVVALGAVVATSVASVIFFGSMLVVAGIFEIIHAFRVRKTGPFLMFLLGGILSIVVGAMVLARPGAGLMAMTLLLAGYFFASGLFRGITSLVDRYAGWGWDFAYGLVSVVLGIIISAQMPTSSLWALGIVVGVEILVRGISIMAGALTLRGAMRQVAHS</sequence>
<accession>A0A1L9B5N7</accession>
<dbReference type="Pfam" id="PF03729">
    <property type="entry name" value="DUF308"/>
    <property type="match status" value="1"/>
</dbReference>
<feature type="transmembrane region" description="Helical" evidence="1">
    <location>
        <begin position="51"/>
        <end position="70"/>
    </location>
</feature>
<evidence type="ECO:0000313" key="2">
    <source>
        <dbReference type="EMBL" id="OJH37579.1"/>
    </source>
</evidence>
<evidence type="ECO:0000313" key="3">
    <source>
        <dbReference type="Proteomes" id="UP000182229"/>
    </source>
</evidence>
<dbReference type="InterPro" id="IPR005325">
    <property type="entry name" value="DUF308_memb"/>
</dbReference>
<dbReference type="Proteomes" id="UP000182229">
    <property type="component" value="Unassembled WGS sequence"/>
</dbReference>
<dbReference type="EMBL" id="MPIN01000007">
    <property type="protein sequence ID" value="OJH37579.1"/>
    <property type="molecule type" value="Genomic_DNA"/>
</dbReference>
<name>A0A1L9B5N7_9BACT</name>
<feature type="transmembrane region" description="Helical" evidence="1">
    <location>
        <begin position="103"/>
        <end position="123"/>
    </location>
</feature>
<feature type="transmembrane region" description="Helical" evidence="1">
    <location>
        <begin position="77"/>
        <end position="97"/>
    </location>
</feature>
<protein>
    <recommendedName>
        <fullName evidence="4">HdeD family acid-resistance protein</fullName>
    </recommendedName>
</protein>
<dbReference type="InterPro" id="IPR052712">
    <property type="entry name" value="Acid_resist_chaperone_HdeD"/>
</dbReference>
<dbReference type="AlphaFoldDB" id="A0A1L9B5N7"/>
<reference evidence="2 3" key="2">
    <citation type="submission" date="2016-12" db="EMBL/GenBank/DDBJ databases">
        <title>Draft Genome Sequence of Cystobacter ferrugineus Strain Cbfe23.</title>
        <authorList>
            <person name="Akbar S."/>
            <person name="Dowd S.E."/>
            <person name="Stevens D.C."/>
        </authorList>
    </citation>
    <scope>NUCLEOTIDE SEQUENCE [LARGE SCALE GENOMIC DNA]</scope>
    <source>
        <strain evidence="2 3">Cbfe23</strain>
    </source>
</reference>
<dbReference type="RefSeq" id="WP_071901047.1">
    <property type="nucleotide sequence ID" value="NZ_MPIN01000007.1"/>
</dbReference>
<reference evidence="3" key="1">
    <citation type="submission" date="2016-11" db="EMBL/GenBank/DDBJ databases">
        <authorList>
            <person name="Shukria A."/>
            <person name="Stevens D.C."/>
        </authorList>
    </citation>
    <scope>NUCLEOTIDE SEQUENCE [LARGE SCALE GENOMIC DNA]</scope>
    <source>
        <strain evidence="3">Cbfe23</strain>
    </source>
</reference>
<evidence type="ECO:0008006" key="4">
    <source>
        <dbReference type="Google" id="ProtNLM"/>
    </source>
</evidence>
<comment type="caution">
    <text evidence="2">The sequence shown here is derived from an EMBL/GenBank/DDBJ whole genome shotgun (WGS) entry which is preliminary data.</text>
</comment>
<dbReference type="PANTHER" id="PTHR34989">
    <property type="entry name" value="PROTEIN HDED"/>
    <property type="match status" value="1"/>
</dbReference>
<keyword evidence="3" id="KW-1185">Reference proteome</keyword>
<dbReference type="PANTHER" id="PTHR34989:SF1">
    <property type="entry name" value="PROTEIN HDED"/>
    <property type="match status" value="1"/>
</dbReference>
<feature type="transmembrane region" description="Helical" evidence="1">
    <location>
        <begin position="21"/>
        <end position="45"/>
    </location>
</feature>
<evidence type="ECO:0000256" key="1">
    <source>
        <dbReference type="SAM" id="Phobius"/>
    </source>
</evidence>
<keyword evidence="1" id="KW-0812">Transmembrane</keyword>
<feature type="transmembrane region" description="Helical" evidence="1">
    <location>
        <begin position="135"/>
        <end position="154"/>
    </location>
</feature>
<organism evidence="2 3">
    <name type="scientific">Cystobacter ferrugineus</name>
    <dbReference type="NCBI Taxonomy" id="83449"/>
    <lineage>
        <taxon>Bacteria</taxon>
        <taxon>Pseudomonadati</taxon>
        <taxon>Myxococcota</taxon>
        <taxon>Myxococcia</taxon>
        <taxon>Myxococcales</taxon>
        <taxon>Cystobacterineae</taxon>
        <taxon>Archangiaceae</taxon>
        <taxon>Cystobacter</taxon>
    </lineage>
</organism>